<evidence type="ECO:0000256" key="1">
    <source>
        <dbReference type="SAM" id="MobiDB-lite"/>
    </source>
</evidence>
<proteinExistence type="predicted"/>
<dbReference type="Proteomes" id="UP000294847">
    <property type="component" value="Chromosome 3"/>
</dbReference>
<dbReference type="EMBL" id="CP034206">
    <property type="protein sequence ID" value="QBZ59958.1"/>
    <property type="molecule type" value="Genomic_DNA"/>
</dbReference>
<feature type="compositionally biased region" description="Basic and acidic residues" evidence="1">
    <location>
        <begin position="973"/>
        <end position="989"/>
    </location>
</feature>
<name>A0A4P7NB10_PYROR</name>
<dbReference type="AlphaFoldDB" id="A0A4P7NB10"/>
<gene>
    <name evidence="2" type="ORF">PoMZ_04926</name>
</gene>
<feature type="region of interest" description="Disordered" evidence="1">
    <location>
        <begin position="964"/>
        <end position="989"/>
    </location>
</feature>
<organism evidence="2 3">
    <name type="scientific">Pyricularia oryzae</name>
    <name type="common">Rice blast fungus</name>
    <name type="synonym">Magnaporthe oryzae</name>
    <dbReference type="NCBI Taxonomy" id="318829"/>
    <lineage>
        <taxon>Eukaryota</taxon>
        <taxon>Fungi</taxon>
        <taxon>Dikarya</taxon>
        <taxon>Ascomycota</taxon>
        <taxon>Pezizomycotina</taxon>
        <taxon>Sordariomycetes</taxon>
        <taxon>Sordariomycetidae</taxon>
        <taxon>Magnaporthales</taxon>
        <taxon>Pyriculariaceae</taxon>
        <taxon>Pyricularia</taxon>
    </lineage>
</organism>
<accession>A0A4P7NB10</accession>
<protein>
    <submittedName>
        <fullName evidence="2">Uncharacterized protein</fullName>
    </submittedName>
</protein>
<sequence>MAETVGLICSCLELTGHVFEVAKQVKLIKNAPKDIRQKHKEIAERASKIMCIMQILEKSGIHAKSILLSSQPLLDSIHEAKELLERVFPRGQERKWELVRGGIKAVWDKEEIKEALDKVHQEQMVWLGGLPVHLHVQVMENLDKVLKGQIRAEALGVETLASTVRLELSAEELKAIVTQGREDILREVQDISRQVQHNQAAMEINQQLAYSMTYNRHATTHTTAAFVAEKTALFTRQSSHLNGKRCACVASKTRWAMMKDRFVSESLHEHSPDCPSYKGGRKTRSYLIFPPWWSFCLVPGLGKKNVTLGFVQSSGFDSFPILPVLQMSRQVRRRESRIFDALDEFRAKVDWMLGWSPFTGRVPDGFDLPAPEDVPDDDYLPALERCTTVIGFELERGHAFATDMDENGQSAWQAVLELGELALAGHHDKLLPGIIGLLIELHHHGVKPDQEYHGPTALRLKSLWNVSIFRAHEEFMIRKNGSSGDFRLPGSGDLERVRFLEEGGMIDSFMNLSLPPSTWRSMVRRYPELLIDQELPTISELLLLTPTLEQFKSRISHQDVRDWDLANSWESKKATLCWPEAVQYLAESGCAFEGALSEACFHGDIDMVRALLRTTRLAIKPVDIDAAFRAKSMDILLAVVEELVARRRTLCKIAKDIMKPADLIQLCLAGEASDVPNDKVEKLLELVFGEYHAALTSALRSFPLPRDYVNVVPELTTPTIDERNGVARLRAVSLFCDYDFLTPTELKENYIQKIEYLLNSGFHGLEEPGANGETVLYRTCRSFNPSNPVHETSFIWLLSHSKEHKFPPKRAVDHCQLAGPIYYVASFLRHVDVASLQDIGILGPLKRIPTDNCKCFCARAGCMPHYMFLRCDGNSCRHRETFDACTAERYGIAARDGCLHQWCEAWQLSKRSAEQYYEEACRLEIFERLGMRHTCCAAGRRDNYSARIPDTIATLRARMEALSNGNPDLESENSWRRSDDAEREEIQSEDAELKGQLDLIMGFYALSRIKHPSVPIRSAGDGDHTKSFWVLWWRTIDKFLPPVGREKCVYRGLDWLVRDMYQSQNLFQALDEEYPEKRRMEELRALDQAGACDESFETVIKQHLNWLCAPSFGKWQ</sequence>
<evidence type="ECO:0000313" key="2">
    <source>
        <dbReference type="EMBL" id="QBZ59958.1"/>
    </source>
</evidence>
<evidence type="ECO:0000313" key="3">
    <source>
        <dbReference type="Proteomes" id="UP000294847"/>
    </source>
</evidence>
<reference evidence="2 3" key="1">
    <citation type="journal article" date="2019" name="Mol. Biol. Evol.">
        <title>Blast fungal genomes show frequent chromosomal changes, gene gains and losses, and effector gene turnover.</title>
        <authorList>
            <person name="Gomez Luciano L.B."/>
            <person name="Jason Tsai I."/>
            <person name="Chuma I."/>
            <person name="Tosa Y."/>
            <person name="Chen Y.H."/>
            <person name="Li J.Y."/>
            <person name="Li M.Y."/>
            <person name="Jade Lu M.Y."/>
            <person name="Nakayashiki H."/>
            <person name="Li W.H."/>
        </authorList>
    </citation>
    <scope>NUCLEOTIDE SEQUENCE [LARGE SCALE GENOMIC DNA]</scope>
    <source>
        <strain evidence="2">MZ5-1-6</strain>
    </source>
</reference>